<dbReference type="EMBL" id="JARBHB010000005">
    <property type="protein sequence ID" value="KAJ8883522.1"/>
    <property type="molecule type" value="Genomic_DNA"/>
</dbReference>
<feature type="compositionally biased region" description="Polar residues" evidence="1">
    <location>
        <begin position="1205"/>
        <end position="1216"/>
    </location>
</feature>
<reference evidence="3 4" key="1">
    <citation type="submission" date="2023-02" db="EMBL/GenBank/DDBJ databases">
        <title>LHISI_Scaffold_Assembly.</title>
        <authorList>
            <person name="Stuart O.P."/>
            <person name="Cleave R."/>
            <person name="Magrath M.J.L."/>
            <person name="Mikheyev A.S."/>
        </authorList>
    </citation>
    <scope>NUCLEOTIDE SEQUENCE [LARGE SCALE GENOMIC DNA]</scope>
    <source>
        <strain evidence="3">Daus_M_001</strain>
        <tissue evidence="3">Leg muscle</tissue>
    </source>
</reference>
<proteinExistence type="predicted"/>
<accession>A0ABQ9HH07</accession>
<gene>
    <name evidence="3" type="ORF">PR048_015366</name>
</gene>
<sequence>MQFSPRGISEFIFRNCIGWMLLVIRTEHHEKIYPLNAVGWGRTRNLQKERDAPSRDESRLRRVVFAFFPRNAWCFNEKENDISFLKHEGGRPDPELPENDYKIVLLPNIEHSCLTVLDNPTGGWFIVSEPAYLIVKLFGCLQKWVLNADIKFKTSLPLRILQAASFNHALEAVDLYSSCKYTTRRGSSWREGRLPIAAQHQSPISVVVSSVSVCGSAYTMKFTNEKKLEALFMYGDCGRSAKQTAQMYDERYPYRVPIPRQTIRRICTRLLSQGDWNSPTRVRRNSAMGETQHDVLSRIDATQCGYARTFQVETRADPSPHPCSFLIHLFAGLISIWSAFDEVLSHNRVDSDKLDIFRVLATDADKFLHGDSTLVIWRVASDEENFDSQDSDNPNKGFHLQTIDNELEEQRVVPQVTSGRKICDCQHQSSEECDWQAGLLDCMLHCAMLHESLRCEMIVTAQQSTRSCELRSDRQTKARNTWPAPRAVSSPPTFDDTWGSIGQHTRARAGRARHGAKLKWARPGAWRFFFCAVCSQPNNWGTFPILGRSDNTHGFKEHNMHASLIAVAQTYCEKVKRSSERFQTNPARQAECAEYYGWKRGEQGLCSRDTASARRPESSAYGIMDKADDHYSSCHYNWLSLIYPHDVHRLPIRGEVNENCPLSRTSSWSVMLVGILNTSAGMASANFIRAWLDPRVVWESRGELNEQQREAAEKLYRLKIPGSRPLRALDLPDNHYLPTSVPPGAAVAKIVPLSKIIRLLKLTHGDTAIQATIPHATSGLFALKPRKALNLRAVLPLIYICFNTRKRANIEFAENVPGLQTLQESAYLFARISSAWNGSFGKNERACFHMATHEVQRLSPAAKCFIRRIQTLRIDSKLENDVFYDWGNSLPLSSVVFNSVVLRQIVSEEIWAALNSEVFEPVRVIEVNMERRRNERAGVIGDLRENPPTNGIVQHDSHLRKSGEQYARLQRNLFVALRLQETRSLKSDIAFVSRWTPSIIVCKSAGQLRIICITPRCFSWGKHARQLRRGDGNTSRPSHLSHSAIGKSPDADTTARDDLAGPAGCTQNSPVVECEEGSEMAVDSTQVASIAVTNPLPFSHAVTLASANDLYPVYHKARCLVSPKHALNMEYSLFSRLYRQRCDETFNHTGGVSPEAHHHASCTRTGDTSCSPMGTSVVLLCNGIGYAAQKKKKAEPHWHIDGLSPSLQQSRNEGRE</sequence>
<evidence type="ECO:0000313" key="4">
    <source>
        <dbReference type="Proteomes" id="UP001159363"/>
    </source>
</evidence>
<evidence type="ECO:0000256" key="1">
    <source>
        <dbReference type="SAM" id="MobiDB-lite"/>
    </source>
</evidence>
<evidence type="ECO:0000259" key="2">
    <source>
        <dbReference type="Pfam" id="PF16087"/>
    </source>
</evidence>
<evidence type="ECO:0000313" key="3">
    <source>
        <dbReference type="EMBL" id="KAJ8883522.1"/>
    </source>
</evidence>
<feature type="domain" description="DUF4817" evidence="2">
    <location>
        <begin position="225"/>
        <end position="274"/>
    </location>
</feature>
<name>A0ABQ9HH07_9NEOP</name>
<dbReference type="InterPro" id="IPR032135">
    <property type="entry name" value="DUF4817"/>
</dbReference>
<keyword evidence="4" id="KW-1185">Reference proteome</keyword>
<protein>
    <recommendedName>
        <fullName evidence="2">DUF4817 domain-containing protein</fullName>
    </recommendedName>
</protein>
<dbReference type="Proteomes" id="UP001159363">
    <property type="component" value="Chromosome 4"/>
</dbReference>
<feature type="compositionally biased region" description="Polar residues" evidence="1">
    <location>
        <begin position="1032"/>
        <end position="1041"/>
    </location>
</feature>
<feature type="region of interest" description="Disordered" evidence="1">
    <location>
        <begin position="1028"/>
        <end position="1066"/>
    </location>
</feature>
<feature type="region of interest" description="Disordered" evidence="1">
    <location>
        <begin position="470"/>
        <end position="499"/>
    </location>
</feature>
<feature type="compositionally biased region" description="Basic and acidic residues" evidence="1">
    <location>
        <begin position="1049"/>
        <end position="1059"/>
    </location>
</feature>
<feature type="region of interest" description="Disordered" evidence="1">
    <location>
        <begin position="1197"/>
        <end position="1216"/>
    </location>
</feature>
<dbReference type="Pfam" id="PF16087">
    <property type="entry name" value="DUF4817"/>
    <property type="match status" value="1"/>
</dbReference>
<comment type="caution">
    <text evidence="3">The sequence shown here is derived from an EMBL/GenBank/DDBJ whole genome shotgun (WGS) entry which is preliminary data.</text>
</comment>
<organism evidence="3 4">
    <name type="scientific">Dryococelus australis</name>
    <dbReference type="NCBI Taxonomy" id="614101"/>
    <lineage>
        <taxon>Eukaryota</taxon>
        <taxon>Metazoa</taxon>
        <taxon>Ecdysozoa</taxon>
        <taxon>Arthropoda</taxon>
        <taxon>Hexapoda</taxon>
        <taxon>Insecta</taxon>
        <taxon>Pterygota</taxon>
        <taxon>Neoptera</taxon>
        <taxon>Polyneoptera</taxon>
        <taxon>Phasmatodea</taxon>
        <taxon>Verophasmatodea</taxon>
        <taxon>Anareolatae</taxon>
        <taxon>Phasmatidae</taxon>
        <taxon>Eurycanthinae</taxon>
        <taxon>Dryococelus</taxon>
    </lineage>
</organism>